<dbReference type="AlphaFoldDB" id="E3FWP4"/>
<reference evidence="2 3" key="1">
    <citation type="journal article" date="2011" name="Mol. Biol. Evol.">
        <title>Comparative genomic analysis of fruiting body formation in Myxococcales.</title>
        <authorList>
            <person name="Huntley S."/>
            <person name="Hamann N."/>
            <person name="Wegener-Feldbrugge S."/>
            <person name="Treuner-Lange A."/>
            <person name="Kube M."/>
            <person name="Reinhardt R."/>
            <person name="Klages S."/>
            <person name="Muller R."/>
            <person name="Ronning C.M."/>
            <person name="Nierman W.C."/>
            <person name="Sogaard-Andersen L."/>
        </authorList>
    </citation>
    <scope>NUCLEOTIDE SEQUENCE [LARGE SCALE GENOMIC DNA]</scope>
    <source>
        <strain evidence="2 3">DW4/3-1</strain>
    </source>
</reference>
<evidence type="ECO:0000256" key="1">
    <source>
        <dbReference type="SAM" id="MobiDB-lite"/>
    </source>
</evidence>
<sequence>MSPVRPLPGALAGLLAGLLTACGEGTRLEGSVSPLLDLRYERAEAQGSEEELSVRFITPQGSGENTILKVTAKRENLTFEPGKPIDLTETMGPPPSEVQRGEVSRSVLDEPVRAFPRIARGTLTFEKALQPGAKVPGDFHVTFVQGTDVYSGRTLFGHFEATVP</sequence>
<protein>
    <submittedName>
        <fullName evidence="2">Conserved uncharacterized protein</fullName>
    </submittedName>
</protein>
<dbReference type="EMBL" id="CP002271">
    <property type="protein sequence ID" value="ADO69757.1"/>
    <property type="molecule type" value="Genomic_DNA"/>
</dbReference>
<organism evidence="2 3">
    <name type="scientific">Stigmatella aurantiaca (strain DW4/3-1)</name>
    <dbReference type="NCBI Taxonomy" id="378806"/>
    <lineage>
        <taxon>Bacteria</taxon>
        <taxon>Pseudomonadati</taxon>
        <taxon>Myxococcota</taxon>
        <taxon>Myxococcia</taxon>
        <taxon>Myxococcales</taxon>
        <taxon>Cystobacterineae</taxon>
        <taxon>Archangiaceae</taxon>
        <taxon>Stigmatella</taxon>
    </lineage>
</organism>
<accession>E3FWP4</accession>
<dbReference type="PROSITE" id="PS51257">
    <property type="entry name" value="PROKAR_LIPOPROTEIN"/>
    <property type="match status" value="1"/>
</dbReference>
<evidence type="ECO:0000313" key="2">
    <source>
        <dbReference type="EMBL" id="ADO69757.1"/>
    </source>
</evidence>
<proteinExistence type="predicted"/>
<feature type="region of interest" description="Disordered" evidence="1">
    <location>
        <begin position="81"/>
        <end position="104"/>
    </location>
</feature>
<dbReference type="HOGENOM" id="CLU_1523570_0_0_7"/>
<name>E3FWP4_STIAD</name>
<keyword evidence="3" id="KW-1185">Reference proteome</keyword>
<dbReference type="eggNOG" id="ENOG5031D03">
    <property type="taxonomic scope" value="Bacteria"/>
</dbReference>
<dbReference type="KEGG" id="sur:STAUR_1953"/>
<gene>
    <name evidence="2" type="ordered locus">STAUR_1953</name>
</gene>
<evidence type="ECO:0000313" key="3">
    <source>
        <dbReference type="Proteomes" id="UP000001351"/>
    </source>
</evidence>
<dbReference type="STRING" id="378806.STAUR_1953"/>
<dbReference type="Proteomes" id="UP000001351">
    <property type="component" value="Chromosome"/>
</dbReference>